<feature type="region of interest" description="Disordered" evidence="2">
    <location>
        <begin position="1"/>
        <end position="20"/>
    </location>
</feature>
<evidence type="ECO:0000256" key="1">
    <source>
        <dbReference type="ARBA" id="ARBA00023002"/>
    </source>
</evidence>
<dbReference type="EMBL" id="JBEGDP010000001">
    <property type="protein sequence ID" value="MEQ7846046.1"/>
    <property type="molecule type" value="Genomic_DNA"/>
</dbReference>
<dbReference type="RefSeq" id="WP_349803645.1">
    <property type="nucleotide sequence ID" value="NZ_JBEGDP010000001.1"/>
</dbReference>
<proteinExistence type="predicted"/>
<dbReference type="Gene3D" id="3.40.50.720">
    <property type="entry name" value="NAD(P)-binding Rossmann-like Domain"/>
    <property type="match status" value="1"/>
</dbReference>
<dbReference type="PANTHER" id="PTHR14239:SF0">
    <property type="entry name" value="F420-DEPENDENT NADP REDUCTASE"/>
    <property type="match status" value="1"/>
</dbReference>
<dbReference type="Pfam" id="PF03807">
    <property type="entry name" value="F420_oxidored"/>
    <property type="match status" value="1"/>
</dbReference>
<sequence>MTSQPAATSETATDHDADAGAGTVRHRIAVVGGTGPQGKGLGYRFARGGHDVVLGSRAADKAEAVAAEVADRLVGVEGAGTVTGATNADACAGADLVLLAVPWDGHDELVATLPLAGTTVISCVNPLAFDKRGAHGLVIDGGEGSAAESAQRIVGDSATVVGAFHNVSAVSLWGDDDVLAHEDVLVVGDVKEAKETVMALCASVTGRPGIDAGKLRLARQVEPLTAVLISINRRYKIHSSIKVTGF</sequence>
<reference evidence="4 5" key="1">
    <citation type="submission" date="2024-02" db="EMBL/GenBank/DDBJ databases">
        <title>Full genome sequence of Nocardioides kribbensis.</title>
        <authorList>
            <person name="Poletto B.L."/>
            <person name="Silva G."/>
            <person name="Galante D."/>
            <person name="Campos K.R."/>
            <person name="Santos M.B.N."/>
            <person name="Sacchi C.T."/>
        </authorList>
    </citation>
    <scope>NUCLEOTIDE SEQUENCE [LARGE SCALE GENOMIC DNA]</scope>
    <source>
        <strain evidence="4 5">O4R</strain>
    </source>
</reference>
<keyword evidence="1" id="KW-0560">Oxidoreductase</keyword>
<dbReference type="InterPro" id="IPR028939">
    <property type="entry name" value="P5C_Rdtase_cat_N"/>
</dbReference>
<dbReference type="InterPro" id="IPR051267">
    <property type="entry name" value="STEAP_metalloreductase"/>
</dbReference>
<accession>A0ABV1NU82</accession>
<dbReference type="InterPro" id="IPR010185">
    <property type="entry name" value="NpdG"/>
</dbReference>
<name>A0ABV1NU82_9ACTN</name>
<organism evidence="4 5">
    <name type="scientific">Nocardioides kribbensis</name>
    <dbReference type="NCBI Taxonomy" id="305517"/>
    <lineage>
        <taxon>Bacteria</taxon>
        <taxon>Bacillati</taxon>
        <taxon>Actinomycetota</taxon>
        <taxon>Actinomycetes</taxon>
        <taxon>Propionibacteriales</taxon>
        <taxon>Nocardioidaceae</taxon>
        <taxon>Nocardioides</taxon>
    </lineage>
</organism>
<comment type="caution">
    <text evidence="4">The sequence shown here is derived from an EMBL/GenBank/DDBJ whole genome shotgun (WGS) entry which is preliminary data.</text>
</comment>
<dbReference type="NCBIfam" id="TIGR01915">
    <property type="entry name" value="npdG"/>
    <property type="match status" value="1"/>
</dbReference>
<evidence type="ECO:0000259" key="3">
    <source>
        <dbReference type="Pfam" id="PF03807"/>
    </source>
</evidence>
<feature type="compositionally biased region" description="Polar residues" evidence="2">
    <location>
        <begin position="1"/>
        <end position="10"/>
    </location>
</feature>
<dbReference type="Proteomes" id="UP001482520">
    <property type="component" value="Unassembled WGS sequence"/>
</dbReference>
<evidence type="ECO:0000256" key="2">
    <source>
        <dbReference type="SAM" id="MobiDB-lite"/>
    </source>
</evidence>
<dbReference type="PANTHER" id="PTHR14239">
    <property type="entry name" value="DUDULIN-RELATED"/>
    <property type="match status" value="1"/>
</dbReference>
<protein>
    <submittedName>
        <fullName evidence="4">NADPH-dependent F420 reductase</fullName>
    </submittedName>
</protein>
<gene>
    <name evidence="4" type="primary">npdG</name>
    <name evidence="4" type="ORF">V6R90_02055</name>
</gene>
<evidence type="ECO:0000313" key="4">
    <source>
        <dbReference type="EMBL" id="MEQ7846046.1"/>
    </source>
</evidence>
<feature type="domain" description="Pyrroline-5-carboxylate reductase catalytic N-terminal" evidence="3">
    <location>
        <begin position="27"/>
        <end position="126"/>
    </location>
</feature>
<dbReference type="InterPro" id="IPR036291">
    <property type="entry name" value="NAD(P)-bd_dom_sf"/>
</dbReference>
<evidence type="ECO:0000313" key="5">
    <source>
        <dbReference type="Proteomes" id="UP001482520"/>
    </source>
</evidence>
<dbReference type="SUPFAM" id="SSF51735">
    <property type="entry name" value="NAD(P)-binding Rossmann-fold domains"/>
    <property type="match status" value="1"/>
</dbReference>
<keyword evidence="5" id="KW-1185">Reference proteome</keyword>